<dbReference type="GO" id="GO:0005730">
    <property type="term" value="C:nucleolus"/>
    <property type="evidence" value="ECO:0007669"/>
    <property type="project" value="TreeGrafter"/>
</dbReference>
<evidence type="ECO:0000259" key="7">
    <source>
        <dbReference type="Pfam" id="PF22600"/>
    </source>
</evidence>
<dbReference type="GO" id="GO:0003729">
    <property type="term" value="F:mRNA binding"/>
    <property type="evidence" value="ECO:0007669"/>
    <property type="project" value="TreeGrafter"/>
</dbReference>
<name>A0A9W4WK98_9GLOM</name>
<gene>
    <name evidence="8" type="ORF">FWILDA_LOCUS3453</name>
</gene>
<feature type="region of interest" description="Disordered" evidence="5">
    <location>
        <begin position="591"/>
        <end position="615"/>
    </location>
</feature>
<dbReference type="GO" id="GO:0031123">
    <property type="term" value="P:RNA 3'-end processing"/>
    <property type="evidence" value="ECO:0007669"/>
    <property type="project" value="TreeGrafter"/>
</dbReference>
<comment type="caution">
    <text evidence="8">The sequence shown here is derived from an EMBL/GenBank/DDBJ whole genome shotgun (WGS) entry which is preliminary data.</text>
</comment>
<evidence type="ECO:0000256" key="2">
    <source>
        <dbReference type="ARBA" id="ARBA00012388"/>
    </source>
</evidence>
<evidence type="ECO:0000256" key="3">
    <source>
        <dbReference type="ARBA" id="ARBA00022723"/>
    </source>
</evidence>
<sequence>MPYGTPSLVVPKMFQEKSSSKQSVSETLTVITERQTQQTHDAVSQSFIPLGVFSNQELFEVDAMRQRNRTSMNPVRKRKSYLETWKVPLEDEVPWLTNDNGRKYRNVAQRLHYEIDEVVKYLCPTDIERLWRIFAIKRVEQCIKSCYPTAEVMVFGSFNTGLYLPTSDLDIVCFVKDNSANVLRKIANLLDYQRISAERPATIMKAVVPIIKFREYYTKFNVDISFNQSSGYISARSMKGFLDQWPSLGKMVIVVKWFLKHHELDDPSTGGMGGFTVFCMMLSFFQMHPFIRNGTLKPDDDNLGVLLIEFFELYGLNFNFFNVAIRVNRGGEYVLKNNESWTTKKPYTNICIQDPSDPDNDIARSTRNTDVIFSYFEKAFRRLVVRVGSLERKYHNQDEEMIIEESMLSSIFFIPRKIIEFRRELHRLYADKKSLADSYKTAYIIPPNFSHIVNYFLHEMECADRLKNDKANKLSNRNGTQRLNNKRRGKEYRDMACQWKNEVDSYREYPCEKSTFLLATYGETYNRVFSYSDEEMEVMTKRIERKAGSSKSGLTSKDYERYDYQVGESSSSRGYKRQKVEENEIIYIEHDSEDDYYNNLPTQKSKRRKRGKKRN</sequence>
<dbReference type="InterPro" id="IPR002058">
    <property type="entry name" value="PAP_assoc"/>
</dbReference>
<dbReference type="Gene3D" id="1.10.1410.10">
    <property type="match status" value="1"/>
</dbReference>
<evidence type="ECO:0000256" key="4">
    <source>
        <dbReference type="ARBA" id="ARBA00022842"/>
    </source>
</evidence>
<feature type="domain" description="Poly(A) RNA polymerase mitochondrial-like central palm" evidence="7">
    <location>
        <begin position="112"/>
        <end position="231"/>
    </location>
</feature>
<dbReference type="AlphaFoldDB" id="A0A9W4WK98"/>
<proteinExistence type="inferred from homology"/>
<evidence type="ECO:0000256" key="5">
    <source>
        <dbReference type="SAM" id="MobiDB-lite"/>
    </source>
</evidence>
<evidence type="ECO:0000259" key="6">
    <source>
        <dbReference type="Pfam" id="PF03828"/>
    </source>
</evidence>
<dbReference type="PANTHER" id="PTHR23092">
    <property type="entry name" value="POLY(A) RNA POLYMERASE"/>
    <property type="match status" value="1"/>
</dbReference>
<dbReference type="CDD" id="cd05402">
    <property type="entry name" value="NT_PAP_TUTase"/>
    <property type="match status" value="1"/>
</dbReference>
<evidence type="ECO:0000256" key="1">
    <source>
        <dbReference type="ARBA" id="ARBA00008593"/>
    </source>
</evidence>
<dbReference type="SUPFAM" id="SSF81301">
    <property type="entry name" value="Nucleotidyltransferase"/>
    <property type="match status" value="1"/>
</dbReference>
<comment type="similarity">
    <text evidence="1">Belongs to the DNA polymerase type-B-like family.</text>
</comment>
<dbReference type="EC" id="2.7.7.19" evidence="2"/>
<organism evidence="8 9">
    <name type="scientific">Funneliformis geosporum</name>
    <dbReference type="NCBI Taxonomy" id="1117311"/>
    <lineage>
        <taxon>Eukaryota</taxon>
        <taxon>Fungi</taxon>
        <taxon>Fungi incertae sedis</taxon>
        <taxon>Mucoromycota</taxon>
        <taxon>Glomeromycotina</taxon>
        <taxon>Glomeromycetes</taxon>
        <taxon>Glomerales</taxon>
        <taxon>Glomeraceae</taxon>
        <taxon>Funneliformis</taxon>
    </lineage>
</organism>
<evidence type="ECO:0000313" key="9">
    <source>
        <dbReference type="Proteomes" id="UP001153678"/>
    </source>
</evidence>
<dbReference type="GO" id="GO:0031499">
    <property type="term" value="C:TRAMP complex"/>
    <property type="evidence" value="ECO:0007669"/>
    <property type="project" value="TreeGrafter"/>
</dbReference>
<dbReference type="Proteomes" id="UP001153678">
    <property type="component" value="Unassembled WGS sequence"/>
</dbReference>
<dbReference type="InterPro" id="IPR045862">
    <property type="entry name" value="Trf4-like"/>
</dbReference>
<dbReference type="GO" id="GO:1990817">
    <property type="term" value="F:poly(A) RNA polymerase activity"/>
    <property type="evidence" value="ECO:0007669"/>
    <property type="project" value="UniProtKB-EC"/>
</dbReference>
<dbReference type="InterPro" id="IPR054708">
    <property type="entry name" value="MTPAP-like_central"/>
</dbReference>
<keyword evidence="9" id="KW-1185">Reference proteome</keyword>
<evidence type="ECO:0000313" key="8">
    <source>
        <dbReference type="EMBL" id="CAI2168179.1"/>
    </source>
</evidence>
<dbReference type="OrthoDB" id="273917at2759"/>
<accession>A0A9W4WK98</accession>
<dbReference type="Gene3D" id="3.30.460.10">
    <property type="entry name" value="Beta Polymerase, domain 2"/>
    <property type="match status" value="1"/>
</dbReference>
<protein>
    <recommendedName>
        <fullName evidence="2">polynucleotide adenylyltransferase</fullName>
        <ecNumber evidence="2">2.7.7.19</ecNumber>
    </recommendedName>
</protein>
<dbReference type="GO" id="GO:0043634">
    <property type="term" value="P:polyadenylation-dependent ncRNA catabolic process"/>
    <property type="evidence" value="ECO:0007669"/>
    <property type="project" value="TreeGrafter"/>
</dbReference>
<feature type="compositionally biased region" description="Basic residues" evidence="5">
    <location>
        <begin position="604"/>
        <end position="615"/>
    </location>
</feature>
<feature type="domain" description="PAP-associated" evidence="6">
    <location>
        <begin position="302"/>
        <end position="360"/>
    </location>
</feature>
<dbReference type="GO" id="GO:0046872">
    <property type="term" value="F:metal ion binding"/>
    <property type="evidence" value="ECO:0007669"/>
    <property type="project" value="UniProtKB-KW"/>
</dbReference>
<dbReference type="SUPFAM" id="SSF81631">
    <property type="entry name" value="PAP/OAS1 substrate-binding domain"/>
    <property type="match status" value="1"/>
</dbReference>
<keyword evidence="3" id="KW-0479">Metal-binding</keyword>
<dbReference type="EMBL" id="CAMKVN010000460">
    <property type="protein sequence ID" value="CAI2168179.1"/>
    <property type="molecule type" value="Genomic_DNA"/>
</dbReference>
<reference evidence="8" key="1">
    <citation type="submission" date="2022-08" db="EMBL/GenBank/DDBJ databases">
        <authorList>
            <person name="Kallberg Y."/>
            <person name="Tangrot J."/>
            <person name="Rosling A."/>
        </authorList>
    </citation>
    <scope>NUCLEOTIDE SEQUENCE</scope>
    <source>
        <strain evidence="8">Wild A</strain>
    </source>
</reference>
<dbReference type="GO" id="GO:0010605">
    <property type="term" value="P:negative regulation of macromolecule metabolic process"/>
    <property type="evidence" value="ECO:0007669"/>
    <property type="project" value="UniProtKB-ARBA"/>
</dbReference>
<dbReference type="InterPro" id="IPR043519">
    <property type="entry name" value="NT_sf"/>
</dbReference>
<dbReference type="Pfam" id="PF22600">
    <property type="entry name" value="MTPAP-like_central"/>
    <property type="match status" value="1"/>
</dbReference>
<dbReference type="Pfam" id="PF03828">
    <property type="entry name" value="PAP_assoc"/>
    <property type="match status" value="1"/>
</dbReference>
<dbReference type="PANTHER" id="PTHR23092:SF15">
    <property type="entry name" value="INACTIVE NON-CANONICAL POLY(A) RNA POLYMERASE PROTEIN TRF4-2-RELATED"/>
    <property type="match status" value="1"/>
</dbReference>
<keyword evidence="4" id="KW-0460">Magnesium</keyword>